<reference evidence="3" key="1">
    <citation type="submission" date="2022-10" db="EMBL/GenBank/DDBJ databases">
        <title>Adaptive evolution leads to modifications in subtelomeric GC content in a zoonotic Cryptosporidium species.</title>
        <authorList>
            <person name="Li J."/>
            <person name="Feng Y."/>
            <person name="Xiao L."/>
        </authorList>
    </citation>
    <scope>NUCLEOTIDE SEQUENCE</scope>
    <source>
        <strain evidence="3">25894</strain>
    </source>
</reference>
<evidence type="ECO:0000313" key="4">
    <source>
        <dbReference type="Proteomes" id="UP001071777"/>
    </source>
</evidence>
<name>A0ABQ8P9E8_9CRYT</name>
<dbReference type="InterPro" id="IPR040911">
    <property type="entry name" value="Exostosin_GT47"/>
</dbReference>
<dbReference type="Proteomes" id="UP001071777">
    <property type="component" value="Unassembled WGS sequence"/>
</dbReference>
<keyword evidence="4" id="KW-1185">Reference proteome</keyword>
<gene>
    <name evidence="3" type="ORF">OJ252_1021</name>
</gene>
<sequence>MKSCNLLLLMEFACSLIISAGVVIYLYIQEAPNRIGQRSFFIESKPQLNYSECDLSFDGSIKELVLRNVTEDRNPPEQRLCLSEEQIRIFDLTKKLRPRLSTNYSGYRGPWIEDGVFCNWIVKYYRGEIEKCNMLEQNSPVYLPIFWTSIQRNKVDNDARKEWQAEAQNVLNSLKNDTLYFTVLQDAEGFKKSKLKFKSTSNLVVFNAGGATLGFKQVPIPLIKGELQYEGLSAEKDIWLSSTIVKKHFPVRKKLFETFGFHNVTDEMLSKTIPDEILKDRNQFIHYQGDQFKQVIQRSVFHLCPRGFGRTSFRLYETVQLGTIPIYIWDDVNWIPYGNLMERIGLIIHVSQMADLFNILNSMGKDELEFKFEEIKKFKHWFTYLGITQYIFKVINRLPSDTISKENIESQYLTLS</sequence>
<feature type="transmembrane region" description="Helical" evidence="1">
    <location>
        <begin position="6"/>
        <end position="28"/>
    </location>
</feature>
<evidence type="ECO:0000256" key="1">
    <source>
        <dbReference type="SAM" id="Phobius"/>
    </source>
</evidence>
<proteinExistence type="predicted"/>
<organism evidence="3 4">
    <name type="scientific">Cryptosporidium canis</name>
    <dbReference type="NCBI Taxonomy" id="195482"/>
    <lineage>
        <taxon>Eukaryota</taxon>
        <taxon>Sar</taxon>
        <taxon>Alveolata</taxon>
        <taxon>Apicomplexa</taxon>
        <taxon>Conoidasida</taxon>
        <taxon>Coccidia</taxon>
        <taxon>Eucoccidiorida</taxon>
        <taxon>Eimeriorina</taxon>
        <taxon>Cryptosporidiidae</taxon>
        <taxon>Cryptosporidium</taxon>
    </lineage>
</organism>
<feature type="domain" description="Exostosin GT47" evidence="2">
    <location>
        <begin position="229"/>
        <end position="362"/>
    </location>
</feature>
<keyword evidence="1" id="KW-0812">Transmembrane</keyword>
<keyword evidence="1" id="KW-0472">Membrane</keyword>
<dbReference type="EMBL" id="JAPCXB010000036">
    <property type="protein sequence ID" value="KAJ1613305.1"/>
    <property type="molecule type" value="Genomic_DNA"/>
</dbReference>
<protein>
    <submittedName>
        <fullName evidence="3">Exostosin-like protein</fullName>
    </submittedName>
</protein>
<evidence type="ECO:0000313" key="3">
    <source>
        <dbReference type="EMBL" id="KAJ1613305.1"/>
    </source>
</evidence>
<accession>A0ABQ8P9E8</accession>
<evidence type="ECO:0000259" key="2">
    <source>
        <dbReference type="Pfam" id="PF03016"/>
    </source>
</evidence>
<keyword evidence="1" id="KW-1133">Transmembrane helix</keyword>
<dbReference type="Pfam" id="PF03016">
    <property type="entry name" value="Exostosin_GT47"/>
    <property type="match status" value="1"/>
</dbReference>
<comment type="caution">
    <text evidence="3">The sequence shown here is derived from an EMBL/GenBank/DDBJ whole genome shotgun (WGS) entry which is preliminary data.</text>
</comment>